<protein>
    <recommendedName>
        <fullName evidence="4">Peptidase A1 domain-containing protein</fullName>
    </recommendedName>
</protein>
<dbReference type="InterPro" id="IPR001969">
    <property type="entry name" value="Aspartic_peptidase_AS"/>
</dbReference>
<dbReference type="EMBL" id="MU860289">
    <property type="protein sequence ID" value="KAK4235185.1"/>
    <property type="molecule type" value="Genomic_DNA"/>
</dbReference>
<feature type="signal peptide" evidence="1">
    <location>
        <begin position="1"/>
        <end position="21"/>
    </location>
</feature>
<dbReference type="AlphaFoldDB" id="A0AAN7C4Q1"/>
<dbReference type="GO" id="GO:0006508">
    <property type="term" value="P:proteolysis"/>
    <property type="evidence" value="ECO:0007669"/>
    <property type="project" value="InterPro"/>
</dbReference>
<dbReference type="Proteomes" id="UP001303760">
    <property type="component" value="Unassembled WGS sequence"/>
</dbReference>
<evidence type="ECO:0000313" key="3">
    <source>
        <dbReference type="Proteomes" id="UP001303760"/>
    </source>
</evidence>
<dbReference type="GO" id="GO:0004190">
    <property type="term" value="F:aspartic-type endopeptidase activity"/>
    <property type="evidence" value="ECO:0007669"/>
    <property type="project" value="InterPro"/>
</dbReference>
<accession>A0AAN7C4Q1</accession>
<dbReference type="PROSITE" id="PS51257">
    <property type="entry name" value="PROKAR_LIPOPROTEIN"/>
    <property type="match status" value="1"/>
</dbReference>
<name>A0AAN7C4Q1_9PEZI</name>
<reference evidence="2" key="2">
    <citation type="submission" date="2023-05" db="EMBL/GenBank/DDBJ databases">
        <authorList>
            <consortium name="Lawrence Berkeley National Laboratory"/>
            <person name="Steindorff A."/>
            <person name="Hensen N."/>
            <person name="Bonometti L."/>
            <person name="Westerberg I."/>
            <person name="Brannstrom I.O."/>
            <person name="Guillou S."/>
            <person name="Cros-Aarteil S."/>
            <person name="Calhoun S."/>
            <person name="Haridas S."/>
            <person name="Kuo A."/>
            <person name="Mondo S."/>
            <person name="Pangilinan J."/>
            <person name="Riley R."/>
            <person name="Labutti K."/>
            <person name="Andreopoulos B."/>
            <person name="Lipzen A."/>
            <person name="Chen C."/>
            <person name="Yanf M."/>
            <person name="Daum C."/>
            <person name="Ng V."/>
            <person name="Clum A."/>
            <person name="Ohm R."/>
            <person name="Martin F."/>
            <person name="Silar P."/>
            <person name="Natvig D."/>
            <person name="Lalanne C."/>
            <person name="Gautier V."/>
            <person name="Ament-Velasquez S.L."/>
            <person name="Kruys A."/>
            <person name="Hutchinson M.I."/>
            <person name="Powell A.J."/>
            <person name="Barry K."/>
            <person name="Miller A.N."/>
            <person name="Grigoriev I.V."/>
            <person name="Debuchy R."/>
            <person name="Gladieux P."/>
            <person name="Thoren M.H."/>
            <person name="Johannesson H."/>
        </authorList>
    </citation>
    <scope>NUCLEOTIDE SEQUENCE</scope>
    <source>
        <strain evidence="2">CBS 532.94</strain>
    </source>
</reference>
<organism evidence="2 3">
    <name type="scientific">Achaetomium macrosporum</name>
    <dbReference type="NCBI Taxonomy" id="79813"/>
    <lineage>
        <taxon>Eukaryota</taxon>
        <taxon>Fungi</taxon>
        <taxon>Dikarya</taxon>
        <taxon>Ascomycota</taxon>
        <taxon>Pezizomycotina</taxon>
        <taxon>Sordariomycetes</taxon>
        <taxon>Sordariomycetidae</taxon>
        <taxon>Sordariales</taxon>
        <taxon>Chaetomiaceae</taxon>
        <taxon>Achaetomium</taxon>
    </lineage>
</organism>
<keyword evidence="3" id="KW-1185">Reference proteome</keyword>
<sequence length="393" mass="43159">MRHNPASHLLWAFSCLAWSAAGRIYPYRAYDESVFIPFLDQTTPPWTRPVHMKMRVGSFLDRNYFEPVVDTGSTGIVLPGVAISNFDRAANCTPTNTGFHYLTSSNVLYQGCWVTEDVYFNEDNPTTATPVVHSRVPVLAVYRRIQCADTTDDLYVFAHGDCPDKVSDDPDPTGIALLGIGWGRIDDGKPGGTSDKNPLINVVDIPGVNTAKLYKGFIVTKDGIRVGLTELNTDNFDFVPLQRRDDGPPGGTPNWQQIPACIWFGSEVPGTSPCQTVSALLDTGVTESYLRTTTSGHMPPRVYPTTVVENDTPVTVSFWPTLSGWGLGGHPSEAFTVGVFPGGVHDVTPSSMRAYMRDGYAVPTFFNSGMHVFRKYHIAHDARDGKVGFKLWA</sequence>
<evidence type="ECO:0000256" key="1">
    <source>
        <dbReference type="SAM" id="SignalP"/>
    </source>
</evidence>
<gene>
    <name evidence="2" type="ORF">C8A03DRAFT_46621</name>
</gene>
<evidence type="ECO:0008006" key="4">
    <source>
        <dbReference type="Google" id="ProtNLM"/>
    </source>
</evidence>
<feature type="chain" id="PRO_5043043780" description="Peptidase A1 domain-containing protein" evidence="1">
    <location>
        <begin position="22"/>
        <end position="393"/>
    </location>
</feature>
<evidence type="ECO:0000313" key="2">
    <source>
        <dbReference type="EMBL" id="KAK4235185.1"/>
    </source>
</evidence>
<dbReference type="PROSITE" id="PS00141">
    <property type="entry name" value="ASP_PROTEASE"/>
    <property type="match status" value="1"/>
</dbReference>
<proteinExistence type="predicted"/>
<reference evidence="2" key="1">
    <citation type="journal article" date="2023" name="Mol. Phylogenet. Evol.">
        <title>Genome-scale phylogeny and comparative genomics of the fungal order Sordariales.</title>
        <authorList>
            <person name="Hensen N."/>
            <person name="Bonometti L."/>
            <person name="Westerberg I."/>
            <person name="Brannstrom I.O."/>
            <person name="Guillou S."/>
            <person name="Cros-Aarteil S."/>
            <person name="Calhoun S."/>
            <person name="Haridas S."/>
            <person name="Kuo A."/>
            <person name="Mondo S."/>
            <person name="Pangilinan J."/>
            <person name="Riley R."/>
            <person name="LaButti K."/>
            <person name="Andreopoulos B."/>
            <person name="Lipzen A."/>
            <person name="Chen C."/>
            <person name="Yan M."/>
            <person name="Daum C."/>
            <person name="Ng V."/>
            <person name="Clum A."/>
            <person name="Steindorff A."/>
            <person name="Ohm R.A."/>
            <person name="Martin F."/>
            <person name="Silar P."/>
            <person name="Natvig D.O."/>
            <person name="Lalanne C."/>
            <person name="Gautier V."/>
            <person name="Ament-Velasquez S.L."/>
            <person name="Kruys A."/>
            <person name="Hutchinson M.I."/>
            <person name="Powell A.J."/>
            <person name="Barry K."/>
            <person name="Miller A.N."/>
            <person name="Grigoriev I.V."/>
            <person name="Debuchy R."/>
            <person name="Gladieux P."/>
            <person name="Hiltunen Thoren M."/>
            <person name="Johannesson H."/>
        </authorList>
    </citation>
    <scope>NUCLEOTIDE SEQUENCE</scope>
    <source>
        <strain evidence="2">CBS 532.94</strain>
    </source>
</reference>
<comment type="caution">
    <text evidence="2">The sequence shown here is derived from an EMBL/GenBank/DDBJ whole genome shotgun (WGS) entry which is preliminary data.</text>
</comment>
<keyword evidence="1" id="KW-0732">Signal</keyword>